<keyword evidence="9" id="KW-0406">Ion transport</keyword>
<feature type="domain" description="CCHC-type" evidence="16">
    <location>
        <begin position="722"/>
        <end position="737"/>
    </location>
</feature>
<evidence type="ECO:0000256" key="13">
    <source>
        <dbReference type="SAM" id="MobiDB-lite"/>
    </source>
</evidence>
<keyword evidence="12" id="KW-0863">Zinc-finger</keyword>
<comment type="subcellular location">
    <subcellularLocation>
        <location evidence="1">Membrane</location>
        <topology evidence="1">Multi-pass membrane protein</topology>
    </subcellularLocation>
</comment>
<dbReference type="GO" id="GO:0034702">
    <property type="term" value="C:monoatomic ion channel complex"/>
    <property type="evidence" value="ECO:0007669"/>
    <property type="project" value="UniProtKB-KW"/>
</dbReference>
<dbReference type="Pfam" id="PF00027">
    <property type="entry name" value="cNMP_binding"/>
    <property type="match status" value="1"/>
</dbReference>
<evidence type="ECO:0000256" key="7">
    <source>
        <dbReference type="ARBA" id="ARBA00022958"/>
    </source>
</evidence>
<feature type="compositionally biased region" description="Polar residues" evidence="13">
    <location>
        <begin position="91"/>
        <end position="102"/>
    </location>
</feature>
<sequence length="1101" mass="128183">MPRSSSFTNATLPRTNTLTARTSFTVMNNKPQGIPVSKEVNDEKIKRMRAYQSFLRIQENEKNSGGLLEDFGSSVLNILKLPSQIKMPQFMQGNSNSQQASGMASKRESEKKKVKDSDQESSIQLVSQKDKDESIMKNSRASEMQIIVDTSRIITIPDDYNSMSNQKRSTVTPTNFVLGQQELYPSKDIIIEPVKEDEKFGVYFEKDFNYSDYLGDLNLRQIQQNKNKTGRWLPLYPDSNFKITWDLLGFAFIIYQAMIIPYRFCYKSKAKGKFLYFETAIDIFFMFDLVLSFVSGYYKRGHVIMKRGVIIKHYLRTWFIIDILATFPYSWIIKDKHIEYWPEEHEEAPDTREEYNLFQTQKFAILAQLPPVFTPTSATDFGLPALLRLLKLVRLIRLYKMFQIFKLRKFVYRYEWFFFNDTVTVLSDLFKVLIAVLFILHWMSCIFFLIADIEDDSKGQATWLLLLNKDDLKSAIDVYIASISWAFTTVATVGYGDIYAVTEVEKVFAMLAMMISCGIFAYIVGFLGALFDRSNQIVGEYQKKVKRYLIYLMYNKRENKLEENEVFDLLSDNLKQELIIHLNGKMLHQNPPFNLFKLEFLLDITFILKRETFTIDERLFDEDDTGDHLHYVTKGHVNLTQRKTATYIKEISYDTFLGELSFFTGLPRKASAKSKNFTETLTLFMNDFMEAIQYHPDQLEQFSKLQQLCLTSEDYTILGVSCYICNKLGHISVDCSEFSTIKGNLREIAMEKMKQNALKKKLAKEKYTKKEKKERNEDSIVSFEAEYNNSSELQDNSITEMFNYLEKRYKKDETMNSPKRSRQEQNKIQESPSPSGQGNQDTQQKTAKINHLAQIVPLTESSYIQNLKNEKFLKPANIDQIEENSNEESVISRESLLMRQSIESQISLINKLTEIQTFGRSSERPLGGNATRSGENQFVLRSQSEINVDFGLDKLRHSRGYQGQSIARKRKNQDIEQIDEEEDDEMIMQRSITDSPKYQKDKKHVLQPLEDYRQGGSLQQLLENQQELEELRKQKKEKKKIPLLIGDVKHSQKLKSKKKVGQIPKQFYVDPELVQNLIEVNDSAEELDSSIKKTEKQTRKK</sequence>
<evidence type="ECO:0000259" key="16">
    <source>
        <dbReference type="PROSITE" id="PS50158"/>
    </source>
</evidence>
<dbReference type="GO" id="GO:0005886">
    <property type="term" value="C:plasma membrane"/>
    <property type="evidence" value="ECO:0007669"/>
    <property type="project" value="TreeGrafter"/>
</dbReference>
<dbReference type="PANTHER" id="PTHR10217">
    <property type="entry name" value="VOLTAGE AND LIGAND GATED POTASSIUM CHANNEL"/>
    <property type="match status" value="1"/>
</dbReference>
<dbReference type="Pfam" id="PF00098">
    <property type="entry name" value="zf-CCHC"/>
    <property type="match status" value="1"/>
</dbReference>
<keyword evidence="5" id="KW-0631">Potassium channel</keyword>
<proteinExistence type="predicted"/>
<keyword evidence="3" id="KW-0633">Potassium transport</keyword>
<evidence type="ECO:0000256" key="1">
    <source>
        <dbReference type="ARBA" id="ARBA00004141"/>
    </source>
</evidence>
<dbReference type="OMA" id="ENDFYHE"/>
<feature type="transmembrane region" description="Helical" evidence="14">
    <location>
        <begin position="476"/>
        <end position="495"/>
    </location>
</feature>
<feature type="region of interest" description="Disordered" evidence="13">
    <location>
        <begin position="809"/>
        <end position="846"/>
    </location>
</feature>
<keyword evidence="2" id="KW-0813">Transport</keyword>
<accession>A0A078AI30</accession>
<reference evidence="17 18" key="1">
    <citation type="submission" date="2014-06" db="EMBL/GenBank/DDBJ databases">
        <authorList>
            <person name="Swart Estienne"/>
        </authorList>
    </citation>
    <scope>NUCLEOTIDE SEQUENCE [LARGE SCALE GENOMIC DNA]</scope>
    <source>
        <strain evidence="17 18">130c</strain>
    </source>
</reference>
<feature type="region of interest" description="Disordered" evidence="13">
    <location>
        <begin position="91"/>
        <end position="138"/>
    </location>
</feature>
<dbReference type="Gene3D" id="1.10.287.70">
    <property type="match status" value="1"/>
</dbReference>
<evidence type="ECO:0000256" key="5">
    <source>
        <dbReference type="ARBA" id="ARBA00022826"/>
    </source>
</evidence>
<evidence type="ECO:0000313" key="17">
    <source>
        <dbReference type="EMBL" id="CDW80453.1"/>
    </source>
</evidence>
<evidence type="ECO:0008006" key="19">
    <source>
        <dbReference type="Google" id="ProtNLM"/>
    </source>
</evidence>
<feature type="compositionally biased region" description="Polar residues" evidence="13">
    <location>
        <begin position="828"/>
        <end position="846"/>
    </location>
</feature>
<evidence type="ECO:0000259" key="15">
    <source>
        <dbReference type="PROSITE" id="PS50042"/>
    </source>
</evidence>
<evidence type="ECO:0000256" key="2">
    <source>
        <dbReference type="ARBA" id="ARBA00022448"/>
    </source>
</evidence>
<evidence type="ECO:0000256" key="8">
    <source>
        <dbReference type="ARBA" id="ARBA00022989"/>
    </source>
</evidence>
<evidence type="ECO:0000256" key="3">
    <source>
        <dbReference type="ARBA" id="ARBA00022538"/>
    </source>
</evidence>
<dbReference type="PRINTS" id="PR01463">
    <property type="entry name" value="EAGCHANLFMLY"/>
</dbReference>
<gene>
    <name evidence="17" type="primary">Contig12381.g13222</name>
    <name evidence="17" type="ORF">STYLEM_9451</name>
</gene>
<dbReference type="PANTHER" id="PTHR10217:SF435">
    <property type="entry name" value="POTASSIUM VOLTAGE-GATED CHANNEL PROTEIN EAG"/>
    <property type="match status" value="1"/>
</dbReference>
<dbReference type="AlphaFoldDB" id="A0A078AI30"/>
<feature type="transmembrane region" description="Helical" evidence="14">
    <location>
        <begin position="274"/>
        <end position="294"/>
    </location>
</feature>
<keyword evidence="12" id="KW-0479">Metal-binding</keyword>
<keyword evidence="12" id="KW-0862">Zinc</keyword>
<feature type="transmembrane region" description="Helical" evidence="14">
    <location>
        <begin position="243"/>
        <end position="262"/>
    </location>
</feature>
<evidence type="ECO:0000256" key="12">
    <source>
        <dbReference type="PROSITE-ProRule" id="PRU00047"/>
    </source>
</evidence>
<dbReference type="GO" id="GO:0008270">
    <property type="term" value="F:zinc ion binding"/>
    <property type="evidence" value="ECO:0007669"/>
    <property type="project" value="UniProtKB-KW"/>
</dbReference>
<dbReference type="CDD" id="cd00038">
    <property type="entry name" value="CAP_ED"/>
    <property type="match status" value="1"/>
</dbReference>
<feature type="compositionally biased region" description="Basic and acidic residues" evidence="13">
    <location>
        <begin position="105"/>
        <end position="118"/>
    </location>
</feature>
<dbReference type="InterPro" id="IPR003938">
    <property type="entry name" value="K_chnl_volt-dep_EAG/ELK/ERG"/>
</dbReference>
<keyword evidence="4 14" id="KW-0812">Transmembrane</keyword>
<dbReference type="Gene3D" id="2.60.120.10">
    <property type="entry name" value="Jelly Rolls"/>
    <property type="match status" value="1"/>
</dbReference>
<name>A0A078AI30_STYLE</name>
<feature type="transmembrane region" description="Helical" evidence="14">
    <location>
        <begin position="315"/>
        <end position="333"/>
    </location>
</feature>
<dbReference type="EMBL" id="CCKQ01008985">
    <property type="protein sequence ID" value="CDW80453.1"/>
    <property type="molecule type" value="Genomic_DNA"/>
</dbReference>
<dbReference type="SMART" id="SM00343">
    <property type="entry name" value="ZnF_C2HC"/>
    <property type="match status" value="1"/>
</dbReference>
<dbReference type="InterPro" id="IPR000595">
    <property type="entry name" value="cNMP-bd_dom"/>
</dbReference>
<evidence type="ECO:0000256" key="9">
    <source>
        <dbReference type="ARBA" id="ARBA00023065"/>
    </source>
</evidence>
<evidence type="ECO:0000256" key="11">
    <source>
        <dbReference type="ARBA" id="ARBA00023303"/>
    </source>
</evidence>
<dbReference type="OrthoDB" id="291441at2759"/>
<dbReference type="InterPro" id="IPR018490">
    <property type="entry name" value="cNMP-bd_dom_sf"/>
</dbReference>
<feature type="transmembrane region" description="Helical" evidence="14">
    <location>
        <begin position="507"/>
        <end position="531"/>
    </location>
</feature>
<keyword evidence="8 14" id="KW-1133">Transmembrane helix</keyword>
<dbReference type="InParanoid" id="A0A078AI30"/>
<keyword evidence="11" id="KW-0407">Ion channel</keyword>
<keyword evidence="18" id="KW-1185">Reference proteome</keyword>
<dbReference type="PROSITE" id="PS50158">
    <property type="entry name" value="ZF_CCHC"/>
    <property type="match status" value="1"/>
</dbReference>
<dbReference type="Proteomes" id="UP000039865">
    <property type="component" value="Unassembled WGS sequence"/>
</dbReference>
<dbReference type="GO" id="GO:0003676">
    <property type="term" value="F:nucleic acid binding"/>
    <property type="evidence" value="ECO:0007669"/>
    <property type="project" value="InterPro"/>
</dbReference>
<feature type="transmembrane region" description="Helical" evidence="14">
    <location>
        <begin position="432"/>
        <end position="451"/>
    </location>
</feature>
<keyword evidence="10 14" id="KW-0472">Membrane</keyword>
<feature type="domain" description="Cyclic nucleotide-binding" evidence="15">
    <location>
        <begin position="592"/>
        <end position="692"/>
    </location>
</feature>
<evidence type="ECO:0000313" key="18">
    <source>
        <dbReference type="Proteomes" id="UP000039865"/>
    </source>
</evidence>
<evidence type="ECO:0000256" key="6">
    <source>
        <dbReference type="ARBA" id="ARBA00022882"/>
    </source>
</evidence>
<dbReference type="GO" id="GO:0042391">
    <property type="term" value="P:regulation of membrane potential"/>
    <property type="evidence" value="ECO:0007669"/>
    <property type="project" value="TreeGrafter"/>
</dbReference>
<dbReference type="InterPro" id="IPR014710">
    <property type="entry name" value="RmlC-like_jellyroll"/>
</dbReference>
<dbReference type="Pfam" id="PF00520">
    <property type="entry name" value="Ion_trans"/>
    <property type="match status" value="1"/>
</dbReference>
<evidence type="ECO:0000256" key="10">
    <source>
        <dbReference type="ARBA" id="ARBA00023136"/>
    </source>
</evidence>
<organism evidence="17 18">
    <name type="scientific">Stylonychia lemnae</name>
    <name type="common">Ciliate</name>
    <dbReference type="NCBI Taxonomy" id="5949"/>
    <lineage>
        <taxon>Eukaryota</taxon>
        <taxon>Sar</taxon>
        <taxon>Alveolata</taxon>
        <taxon>Ciliophora</taxon>
        <taxon>Intramacronucleata</taxon>
        <taxon>Spirotrichea</taxon>
        <taxon>Stichotrichia</taxon>
        <taxon>Sporadotrichida</taxon>
        <taxon>Oxytrichidae</taxon>
        <taxon>Stylonychinae</taxon>
        <taxon>Stylonychia</taxon>
    </lineage>
</organism>
<dbReference type="SUPFAM" id="SSF51206">
    <property type="entry name" value="cAMP-binding domain-like"/>
    <property type="match status" value="1"/>
</dbReference>
<keyword evidence="6" id="KW-0851">Voltage-gated channel</keyword>
<dbReference type="SUPFAM" id="SSF81324">
    <property type="entry name" value="Voltage-gated potassium channels"/>
    <property type="match status" value="1"/>
</dbReference>
<dbReference type="PROSITE" id="PS50042">
    <property type="entry name" value="CNMP_BINDING_3"/>
    <property type="match status" value="1"/>
</dbReference>
<evidence type="ECO:0000256" key="4">
    <source>
        <dbReference type="ARBA" id="ARBA00022692"/>
    </source>
</evidence>
<dbReference type="InterPro" id="IPR001878">
    <property type="entry name" value="Znf_CCHC"/>
</dbReference>
<dbReference type="InterPro" id="IPR050818">
    <property type="entry name" value="KCNH_animal-type"/>
</dbReference>
<evidence type="ECO:0000256" key="14">
    <source>
        <dbReference type="SAM" id="Phobius"/>
    </source>
</evidence>
<dbReference type="InterPro" id="IPR005821">
    <property type="entry name" value="Ion_trans_dom"/>
</dbReference>
<dbReference type="GO" id="GO:0005249">
    <property type="term" value="F:voltage-gated potassium channel activity"/>
    <property type="evidence" value="ECO:0007669"/>
    <property type="project" value="InterPro"/>
</dbReference>
<keyword evidence="7" id="KW-0630">Potassium</keyword>
<protein>
    <recommendedName>
        <fullName evidence="19">Cation channel family protein</fullName>
    </recommendedName>
</protein>